<dbReference type="GO" id="GO:0045493">
    <property type="term" value="P:xylan catabolic process"/>
    <property type="evidence" value="ECO:0007669"/>
    <property type="project" value="InterPro"/>
</dbReference>
<name>A0A4R5MM90_9SPHI</name>
<feature type="signal peptide" evidence="4">
    <location>
        <begin position="1"/>
        <end position="31"/>
    </location>
</feature>
<evidence type="ECO:0000259" key="5">
    <source>
        <dbReference type="SMART" id="SM01217"/>
    </source>
</evidence>
<dbReference type="InterPro" id="IPR008964">
    <property type="entry name" value="Invasin/intimin_cell_adhesion"/>
</dbReference>
<dbReference type="InterPro" id="IPR017853">
    <property type="entry name" value="GH"/>
</dbReference>
<dbReference type="InterPro" id="IPR036962">
    <property type="entry name" value="Glyco_hydro_3_N_sf"/>
</dbReference>
<reference evidence="6 7" key="1">
    <citation type="submission" date="2019-02" db="EMBL/GenBank/DDBJ databases">
        <title>Pedobacter sp. nov., a novel speices isolated from soil of pinguins habitat in Antarcitica.</title>
        <authorList>
            <person name="He R.-H."/>
        </authorList>
    </citation>
    <scope>NUCLEOTIDE SEQUENCE [LARGE SCALE GENOMIC DNA]</scope>
    <source>
        <strain evidence="6 7">E01020</strain>
    </source>
</reference>
<proteinExistence type="inferred from homology"/>
<gene>
    <name evidence="6" type="ORF">EZJ43_09555</name>
</gene>
<dbReference type="Gene3D" id="2.60.40.10">
    <property type="entry name" value="Immunoglobulins"/>
    <property type="match status" value="1"/>
</dbReference>
<dbReference type="GO" id="GO:0009044">
    <property type="term" value="F:xylan 1,4-beta-xylosidase activity"/>
    <property type="evidence" value="ECO:0007669"/>
    <property type="project" value="InterPro"/>
</dbReference>
<evidence type="ECO:0000256" key="1">
    <source>
        <dbReference type="ARBA" id="ARBA00005336"/>
    </source>
</evidence>
<comment type="similarity">
    <text evidence="1">Belongs to the glycosyl hydrolase 3 family.</text>
</comment>
<dbReference type="PANTHER" id="PTHR42721">
    <property type="entry name" value="SUGAR HYDROLASE-RELATED"/>
    <property type="match status" value="1"/>
</dbReference>
<protein>
    <submittedName>
        <fullName evidence="6">Beta-glucosidase</fullName>
    </submittedName>
</protein>
<dbReference type="SUPFAM" id="SSF51445">
    <property type="entry name" value="(Trans)glycosidases"/>
    <property type="match status" value="1"/>
</dbReference>
<dbReference type="InterPro" id="IPR026891">
    <property type="entry name" value="Fn3-like"/>
</dbReference>
<dbReference type="Pfam" id="PF00933">
    <property type="entry name" value="Glyco_hydro_3"/>
    <property type="match status" value="1"/>
</dbReference>
<dbReference type="PANTHER" id="PTHR42721:SF3">
    <property type="entry name" value="BETA-D-XYLOSIDASE 5-RELATED"/>
    <property type="match status" value="1"/>
</dbReference>
<feature type="chain" id="PRO_5020764862" evidence="4">
    <location>
        <begin position="32"/>
        <end position="934"/>
    </location>
</feature>
<keyword evidence="2 4" id="KW-0732">Signal</keyword>
<dbReference type="AlphaFoldDB" id="A0A4R5MM90"/>
<dbReference type="Proteomes" id="UP000295668">
    <property type="component" value="Unassembled WGS sequence"/>
</dbReference>
<dbReference type="Pfam" id="PF01915">
    <property type="entry name" value="Glyco_hydro_3_C"/>
    <property type="match status" value="1"/>
</dbReference>
<sequence length="934" mass="101224">MTKKFSAQIKLLSKISICLLLAQLFVQTSFAQKLSSKSAKLQKMAKDKGLIYLDTRYSFKERAADLVSRMTLEEQVSQLRTNKVKGIPRLGVQEYFYWSEGQHGIYAMFGNLKNGGVPSSAELGIYGDTKATSFPVNFATSMSWDPKLMYRSAVAIADEARGFVDKSLFGNSYNNIGESITNYGYLTYWAPTINLARDPRWGRTDETFGEDPYLTSIMGAAYVNGYQGQTMEGKSETGYLKVAATAKHFALNNVENNRHGLSSNTDDETLRDYYTSQFKYIIEKAHVAGLMTSYNAVNGTPAVANTYLICDLAQRTFGFDGYITSDCGAIGTVYNSYPSGHAWAPPGWTSDKNGSAAIWTNTMTGKTISGAAGGQAYAVRAGTTLNCGGDEAALKNVEEALKVGLLSKGVLDRALISVFTIRMKTGEFDPPEKVAYTKIKKDVIQSVKHQLLATEVAENNLVLLKNDAVGGSTNKLLPLNPSKLKKVVIVGNLAKKLTLGGYSGTPSFTVSAFDGIAKKLKSINSNIEIIFDSIGTSTDATKAAILSDKVKADIKIADLVMVFVGTDSIISHEDHDRASIAMPGNYDSMIYQVAAVGNPNMILNIQATGPVQIDMIEGFFPAIMFSSYNGQSQGTALANVLVGDKNPSGHLNFTWYVDDTQLPNFSNYYLKPKETNGLGRTYMHFTGKPSFPFGYGLSYSQFKITNVQVSNKQISPNDSINISYKVTNTGNLKGETVSQLYVAAPKVKGAQLPINKLMGFQKTNNLNPGESQNITLKVLAADLGFWDKKKLKSVVNNGSYNFQVGYNAKDIADSVAVDVKGDLNPKVAHVTVAPEDLVYKEGETIDLKAKNKWIKSTVNIALEDNHTIADNLVEAVNNDGSFVDISKANVKYSSDSTSVATVNDLGIVKTVGKGLATITVTVNGVSGNTVIVVQ</sequence>
<dbReference type="InterPro" id="IPR044993">
    <property type="entry name" value="BXL"/>
</dbReference>
<dbReference type="EMBL" id="SJCY01000005">
    <property type="protein sequence ID" value="TDG36239.1"/>
    <property type="molecule type" value="Genomic_DNA"/>
</dbReference>
<keyword evidence="7" id="KW-1185">Reference proteome</keyword>
<comment type="caution">
    <text evidence="6">The sequence shown here is derived from an EMBL/GenBank/DDBJ whole genome shotgun (WGS) entry which is preliminary data.</text>
</comment>
<dbReference type="InterPro" id="IPR013783">
    <property type="entry name" value="Ig-like_fold"/>
</dbReference>
<dbReference type="InterPro" id="IPR036881">
    <property type="entry name" value="Glyco_hydro_3_C_sf"/>
</dbReference>
<keyword evidence="3" id="KW-0378">Hydrolase</keyword>
<dbReference type="Pfam" id="PF14310">
    <property type="entry name" value="Fn3-like"/>
    <property type="match status" value="1"/>
</dbReference>
<dbReference type="Gene3D" id="3.40.50.1700">
    <property type="entry name" value="Glycoside hydrolase family 3 C-terminal domain"/>
    <property type="match status" value="1"/>
</dbReference>
<evidence type="ECO:0000313" key="7">
    <source>
        <dbReference type="Proteomes" id="UP000295668"/>
    </source>
</evidence>
<dbReference type="GO" id="GO:0046556">
    <property type="term" value="F:alpha-L-arabinofuranosidase activity"/>
    <property type="evidence" value="ECO:0007669"/>
    <property type="project" value="TreeGrafter"/>
</dbReference>
<evidence type="ECO:0000256" key="3">
    <source>
        <dbReference type="ARBA" id="ARBA00022801"/>
    </source>
</evidence>
<dbReference type="SUPFAM" id="SSF52279">
    <property type="entry name" value="Beta-D-glucan exohydrolase, C-terminal domain"/>
    <property type="match status" value="1"/>
</dbReference>
<evidence type="ECO:0000313" key="6">
    <source>
        <dbReference type="EMBL" id="TDG36239.1"/>
    </source>
</evidence>
<dbReference type="InterPro" id="IPR002772">
    <property type="entry name" value="Glyco_hydro_3_C"/>
</dbReference>
<accession>A0A4R5MM90</accession>
<evidence type="ECO:0000256" key="4">
    <source>
        <dbReference type="SAM" id="SignalP"/>
    </source>
</evidence>
<dbReference type="InterPro" id="IPR001764">
    <property type="entry name" value="Glyco_hydro_3_N"/>
</dbReference>
<feature type="domain" description="Fibronectin type III-like" evidence="5">
    <location>
        <begin position="736"/>
        <end position="808"/>
    </location>
</feature>
<evidence type="ECO:0000256" key="2">
    <source>
        <dbReference type="ARBA" id="ARBA00022729"/>
    </source>
</evidence>
<dbReference type="Gene3D" id="2.60.40.1080">
    <property type="match status" value="1"/>
</dbReference>
<dbReference type="Gene3D" id="3.20.20.300">
    <property type="entry name" value="Glycoside hydrolase, family 3, N-terminal domain"/>
    <property type="match status" value="1"/>
</dbReference>
<dbReference type="SUPFAM" id="SSF49373">
    <property type="entry name" value="Invasin/intimin cell-adhesion fragments"/>
    <property type="match status" value="1"/>
</dbReference>
<organism evidence="6 7">
    <name type="scientific">Pedobacter changchengzhani</name>
    <dbReference type="NCBI Taxonomy" id="2529274"/>
    <lineage>
        <taxon>Bacteria</taxon>
        <taxon>Pseudomonadati</taxon>
        <taxon>Bacteroidota</taxon>
        <taxon>Sphingobacteriia</taxon>
        <taxon>Sphingobacteriales</taxon>
        <taxon>Sphingobacteriaceae</taxon>
        <taxon>Pedobacter</taxon>
    </lineage>
</organism>
<dbReference type="GO" id="GO:0031222">
    <property type="term" value="P:arabinan catabolic process"/>
    <property type="evidence" value="ECO:0007669"/>
    <property type="project" value="TreeGrafter"/>
</dbReference>
<dbReference type="SMART" id="SM01217">
    <property type="entry name" value="Fn3_like"/>
    <property type="match status" value="1"/>
</dbReference>
<dbReference type="OrthoDB" id="9758670at2"/>